<dbReference type="InterPro" id="IPR010998">
    <property type="entry name" value="Integrase_recombinase_N"/>
</dbReference>
<organism evidence="9 10">
    <name type="scientific">Anaerobutyricum hallii</name>
    <dbReference type="NCBI Taxonomy" id="39488"/>
    <lineage>
        <taxon>Bacteria</taxon>
        <taxon>Bacillati</taxon>
        <taxon>Bacillota</taxon>
        <taxon>Clostridia</taxon>
        <taxon>Lachnospirales</taxon>
        <taxon>Lachnospiraceae</taxon>
        <taxon>Anaerobutyricum</taxon>
    </lineage>
</organism>
<sequence length="345" mass="40478">MNYKIDDEPTFLKKQEIISLTFLEVSDLWLTDNQPYWKPSTYAKYQNVLDSYILPAWRNKLISSLQQSDYDMLREYLEEFLSQSTLDTITTVVRGICKYAVSKHFLCSISFVFPKSTRKKILFTEVDLTYEEMLSDQYDDAIRIFSKEEMVQITEYLVCHSSPSHIGILIALYEGMRIGELCALRWKDLDFVRKTIYILRTYHRISQPETVAGKPKTVLRFDLPKNRRTRLIPMQPQLAEYLWEMSQSYSPDDYILSGNRQPMEPRSCSNHFKRLLKACNLPDINFHALRHTFASNCVEAGIDIKVLSEILGHSSVKITMDLYVHLSMQYKQQQLSILQIQNNIF</sequence>
<dbReference type="PANTHER" id="PTHR30349">
    <property type="entry name" value="PHAGE INTEGRASE-RELATED"/>
    <property type="match status" value="1"/>
</dbReference>
<evidence type="ECO:0000313" key="9">
    <source>
        <dbReference type="EMBL" id="SOB72663.1"/>
    </source>
</evidence>
<comment type="similarity">
    <text evidence="2">Belongs to the 'phage' integrase family.</text>
</comment>
<dbReference type="GO" id="GO:0006310">
    <property type="term" value="P:DNA recombination"/>
    <property type="evidence" value="ECO:0007669"/>
    <property type="project" value="UniProtKB-KW"/>
</dbReference>
<dbReference type="EMBL" id="LT907978">
    <property type="protein sequence ID" value="SOB72663.1"/>
    <property type="molecule type" value="Genomic_DNA"/>
</dbReference>
<feature type="domain" description="Core-binding (CB)" evidence="8">
    <location>
        <begin position="20"/>
        <end position="101"/>
    </location>
</feature>
<keyword evidence="3" id="KW-0229">DNA integration</keyword>
<dbReference type="KEGG" id="ehl:EHLA_2030"/>
<dbReference type="RefSeq" id="WP_096240632.1">
    <property type="nucleotide sequence ID" value="NZ_LT907978.1"/>
</dbReference>
<reference evidence="10" key="1">
    <citation type="submission" date="2017-09" db="EMBL/GenBank/DDBJ databases">
        <authorList>
            <person name="Shetty A S."/>
        </authorList>
    </citation>
    <scope>NUCLEOTIDE SEQUENCE [LARGE SCALE GENOMIC DNA]</scope>
</reference>
<evidence type="ECO:0000256" key="2">
    <source>
        <dbReference type="ARBA" id="ARBA00008857"/>
    </source>
</evidence>
<dbReference type="Gene3D" id="1.10.443.10">
    <property type="entry name" value="Intergrase catalytic core"/>
    <property type="match status" value="1"/>
</dbReference>
<dbReference type="SUPFAM" id="SSF56349">
    <property type="entry name" value="DNA breaking-rejoining enzymes"/>
    <property type="match status" value="1"/>
</dbReference>
<evidence type="ECO:0000256" key="4">
    <source>
        <dbReference type="ARBA" id="ARBA00023125"/>
    </source>
</evidence>
<evidence type="ECO:0000259" key="7">
    <source>
        <dbReference type="PROSITE" id="PS51898"/>
    </source>
</evidence>
<dbReference type="InterPro" id="IPR011010">
    <property type="entry name" value="DNA_brk_join_enz"/>
</dbReference>
<keyword evidence="10" id="KW-1185">Reference proteome</keyword>
<evidence type="ECO:0000313" key="10">
    <source>
        <dbReference type="Proteomes" id="UP000217549"/>
    </source>
</evidence>
<dbReference type="PROSITE" id="PS51898">
    <property type="entry name" value="TYR_RECOMBINASE"/>
    <property type="match status" value="1"/>
</dbReference>
<evidence type="ECO:0000256" key="3">
    <source>
        <dbReference type="ARBA" id="ARBA00022908"/>
    </source>
</evidence>
<dbReference type="AlphaFoldDB" id="A0A285PSR6"/>
<dbReference type="CDD" id="cd01189">
    <property type="entry name" value="INT_ICEBs1_C_like"/>
    <property type="match status" value="1"/>
</dbReference>
<dbReference type="GO" id="GO:0003677">
    <property type="term" value="F:DNA binding"/>
    <property type="evidence" value="ECO:0007669"/>
    <property type="project" value="UniProtKB-UniRule"/>
</dbReference>
<dbReference type="Gene3D" id="1.10.150.130">
    <property type="match status" value="1"/>
</dbReference>
<dbReference type="InterPro" id="IPR044068">
    <property type="entry name" value="CB"/>
</dbReference>
<feature type="domain" description="Tyr recombinase" evidence="7">
    <location>
        <begin position="140"/>
        <end position="336"/>
    </location>
</feature>
<accession>A0A285PSR6</accession>
<evidence type="ECO:0000256" key="5">
    <source>
        <dbReference type="ARBA" id="ARBA00023172"/>
    </source>
</evidence>
<keyword evidence="4 6" id="KW-0238">DNA-binding</keyword>
<dbReference type="Pfam" id="PF14659">
    <property type="entry name" value="Phage_int_SAM_3"/>
    <property type="match status" value="1"/>
</dbReference>
<gene>
    <name evidence="9" type="ORF">EHLA_2030</name>
</gene>
<dbReference type="PANTHER" id="PTHR30349:SF64">
    <property type="entry name" value="PROPHAGE INTEGRASE INTD-RELATED"/>
    <property type="match status" value="1"/>
</dbReference>
<dbReference type="Pfam" id="PF00589">
    <property type="entry name" value="Phage_integrase"/>
    <property type="match status" value="1"/>
</dbReference>
<evidence type="ECO:0000256" key="6">
    <source>
        <dbReference type="PROSITE-ProRule" id="PRU01248"/>
    </source>
</evidence>
<protein>
    <submittedName>
        <fullName evidence="9">Integrase, catalytic domain</fullName>
    </submittedName>
</protein>
<comment type="function">
    <text evidence="1">Site-specific tyrosine recombinase, which acts by catalyzing the cutting and rejoining of the recombining DNA molecules.</text>
</comment>
<keyword evidence="5" id="KW-0233">DNA recombination</keyword>
<dbReference type="InterPro" id="IPR013762">
    <property type="entry name" value="Integrase-like_cat_sf"/>
</dbReference>
<evidence type="ECO:0000256" key="1">
    <source>
        <dbReference type="ARBA" id="ARBA00003283"/>
    </source>
</evidence>
<dbReference type="InterPro" id="IPR002104">
    <property type="entry name" value="Integrase_catalytic"/>
</dbReference>
<evidence type="ECO:0000259" key="8">
    <source>
        <dbReference type="PROSITE" id="PS51900"/>
    </source>
</evidence>
<dbReference type="GO" id="GO:0015074">
    <property type="term" value="P:DNA integration"/>
    <property type="evidence" value="ECO:0007669"/>
    <property type="project" value="UniProtKB-KW"/>
</dbReference>
<dbReference type="PROSITE" id="PS51900">
    <property type="entry name" value="CB"/>
    <property type="match status" value="1"/>
</dbReference>
<dbReference type="Proteomes" id="UP000217549">
    <property type="component" value="Chromosome I"/>
</dbReference>
<dbReference type="InterPro" id="IPR050090">
    <property type="entry name" value="Tyrosine_recombinase_XerCD"/>
</dbReference>
<dbReference type="InterPro" id="IPR004107">
    <property type="entry name" value="Integrase_SAM-like_N"/>
</dbReference>
<proteinExistence type="inferred from homology"/>
<name>A0A285PSR6_9FIRM</name>